<reference evidence="1 2" key="1">
    <citation type="submission" date="2017-08" db="EMBL/GenBank/DDBJ databases">
        <title>Lysobacter sylvestris genome.</title>
        <authorList>
            <person name="Zhang D.-C."/>
            <person name="Albuquerque L."/>
            <person name="Franca L."/>
            <person name="Froufe H.J.C."/>
            <person name="Barroso C."/>
            <person name="Egas C."/>
            <person name="Da Costa M."/>
            <person name="Margesin R."/>
        </authorList>
    </citation>
    <scope>NUCLEOTIDE SEQUENCE [LARGE SCALE GENOMIC DNA]</scope>
    <source>
        <strain evidence="1 2">AM20-91</strain>
    </source>
</reference>
<name>A0A2K1Q3P9_9GAMM</name>
<gene>
    <name evidence="1" type="ORF">Lysil_1206</name>
</gene>
<evidence type="ECO:0000313" key="1">
    <source>
        <dbReference type="EMBL" id="PNS09577.1"/>
    </source>
</evidence>
<accession>A0A2K1Q3P9</accession>
<keyword evidence="2" id="KW-1185">Reference proteome</keyword>
<dbReference type="Proteomes" id="UP000236220">
    <property type="component" value="Unassembled WGS sequence"/>
</dbReference>
<dbReference type="AlphaFoldDB" id="A0A2K1Q3P9"/>
<dbReference type="InterPro" id="IPR021333">
    <property type="entry name" value="DUF2946"/>
</dbReference>
<evidence type="ECO:0008006" key="3">
    <source>
        <dbReference type="Google" id="ProtNLM"/>
    </source>
</evidence>
<dbReference type="Pfam" id="PF11162">
    <property type="entry name" value="DUF2946"/>
    <property type="match status" value="1"/>
</dbReference>
<evidence type="ECO:0000313" key="2">
    <source>
        <dbReference type="Proteomes" id="UP000236220"/>
    </source>
</evidence>
<sequence length="138" mass="14205">MNLLRHPALRLLNLPALLAVLLLAAIPTLGRIHAPTMSGHHAGKVALCTSEGLKSVRADLAQSPDATPAAPDHHQHDDCGYCPLLAGLAQLPLAFDWRPPAPIADAQPLATSSVFIAHASGTGLGARGPPDSIASITT</sequence>
<protein>
    <recommendedName>
        <fullName evidence="3">DUF2946 domain-containing protein</fullName>
    </recommendedName>
</protein>
<organism evidence="1 2">
    <name type="scientific">Solilutibacter silvestris</name>
    <dbReference type="NCBI Taxonomy" id="1645665"/>
    <lineage>
        <taxon>Bacteria</taxon>
        <taxon>Pseudomonadati</taxon>
        <taxon>Pseudomonadota</taxon>
        <taxon>Gammaproteobacteria</taxon>
        <taxon>Lysobacterales</taxon>
        <taxon>Lysobacteraceae</taxon>
        <taxon>Solilutibacter</taxon>
    </lineage>
</organism>
<proteinExistence type="predicted"/>
<comment type="caution">
    <text evidence="1">The sequence shown here is derived from an EMBL/GenBank/DDBJ whole genome shotgun (WGS) entry which is preliminary data.</text>
</comment>
<dbReference type="EMBL" id="NPZB01000001">
    <property type="protein sequence ID" value="PNS09577.1"/>
    <property type="molecule type" value="Genomic_DNA"/>
</dbReference>
<dbReference type="RefSeq" id="WP_165782402.1">
    <property type="nucleotide sequence ID" value="NZ_NPZB01000001.1"/>
</dbReference>